<dbReference type="GO" id="GO:0009062">
    <property type="term" value="P:fatty acid catabolic process"/>
    <property type="evidence" value="ECO:0007669"/>
    <property type="project" value="InterPro"/>
</dbReference>
<dbReference type="EMBL" id="CM007381">
    <property type="protein sequence ID" value="ONK80472.1"/>
    <property type="molecule type" value="Genomic_DNA"/>
</dbReference>
<organism evidence="3 4">
    <name type="scientific">Asparagus officinalis</name>
    <name type="common">Garden asparagus</name>
    <dbReference type="NCBI Taxonomy" id="4686"/>
    <lineage>
        <taxon>Eukaryota</taxon>
        <taxon>Viridiplantae</taxon>
        <taxon>Streptophyta</taxon>
        <taxon>Embryophyta</taxon>
        <taxon>Tracheophyta</taxon>
        <taxon>Spermatophyta</taxon>
        <taxon>Magnoliopsida</taxon>
        <taxon>Liliopsida</taxon>
        <taxon>Asparagales</taxon>
        <taxon>Asparagaceae</taxon>
        <taxon>Asparagoideae</taxon>
        <taxon>Asparagus</taxon>
    </lineage>
</organism>
<dbReference type="PANTHER" id="PTHR43296">
    <property type="entry name" value="PEROXISOMAL 2,4-DIENOYL-COA REDUCTASE"/>
    <property type="match status" value="1"/>
</dbReference>
<evidence type="ECO:0000313" key="3">
    <source>
        <dbReference type="EMBL" id="ONK80472.1"/>
    </source>
</evidence>
<proteinExistence type="predicted"/>
<keyword evidence="4" id="KW-1185">Reference proteome</keyword>
<protein>
    <submittedName>
        <fullName evidence="3">Uncharacterized protein</fullName>
    </submittedName>
</protein>
<name>A0A5P1FQV5_ASPOF</name>
<dbReference type="Gramene" id="ONK80472">
    <property type="protein sequence ID" value="ONK80472"/>
    <property type="gene ID" value="A4U43_C01F18080"/>
</dbReference>
<reference evidence="4" key="1">
    <citation type="journal article" date="2017" name="Nat. Commun.">
        <title>The asparagus genome sheds light on the origin and evolution of a young Y chromosome.</title>
        <authorList>
            <person name="Harkess A."/>
            <person name="Zhou J."/>
            <person name="Xu C."/>
            <person name="Bowers J.E."/>
            <person name="Van der Hulst R."/>
            <person name="Ayyampalayam S."/>
            <person name="Mercati F."/>
            <person name="Riccardi P."/>
            <person name="McKain M.R."/>
            <person name="Kakrana A."/>
            <person name="Tang H."/>
            <person name="Ray J."/>
            <person name="Groenendijk J."/>
            <person name="Arikit S."/>
            <person name="Mathioni S.M."/>
            <person name="Nakano M."/>
            <person name="Shan H."/>
            <person name="Telgmann-Rauber A."/>
            <person name="Kanno A."/>
            <person name="Yue Z."/>
            <person name="Chen H."/>
            <person name="Li W."/>
            <person name="Chen Y."/>
            <person name="Xu X."/>
            <person name="Zhang Y."/>
            <person name="Luo S."/>
            <person name="Chen H."/>
            <person name="Gao J."/>
            <person name="Mao Z."/>
            <person name="Pires J.C."/>
            <person name="Luo M."/>
            <person name="Kudrna D."/>
            <person name="Wing R.A."/>
            <person name="Meyers B.C."/>
            <person name="Yi K."/>
            <person name="Kong H."/>
            <person name="Lavrijsen P."/>
            <person name="Sunseri F."/>
            <person name="Falavigna A."/>
            <person name="Ye Y."/>
            <person name="Leebens-Mack J.H."/>
            <person name="Chen G."/>
        </authorList>
    </citation>
    <scope>NUCLEOTIDE SEQUENCE [LARGE SCALE GENOMIC DNA]</scope>
    <source>
        <strain evidence="4">cv. DH0086</strain>
    </source>
</reference>
<evidence type="ECO:0000256" key="2">
    <source>
        <dbReference type="ARBA" id="ARBA00023002"/>
    </source>
</evidence>
<dbReference type="InterPro" id="IPR045017">
    <property type="entry name" value="DECR2-like"/>
</dbReference>
<dbReference type="GO" id="GO:0008670">
    <property type="term" value="F:2,4-dienoyl-CoA reductase (NADPH) activity"/>
    <property type="evidence" value="ECO:0007669"/>
    <property type="project" value="InterPro"/>
</dbReference>
<evidence type="ECO:0000313" key="4">
    <source>
        <dbReference type="Proteomes" id="UP000243459"/>
    </source>
</evidence>
<sequence length="102" mass="11538">MSRIMAGSVMVKEKIDLTKKEEKIVKHLLYVVKHFELEIRLHVTGGWVHDKATGLEGDVRKQEDTARVLGTTVKHFRKLDILVNGATSNFLISPKDLLPNGF</sequence>
<evidence type="ECO:0000256" key="1">
    <source>
        <dbReference type="ARBA" id="ARBA00022857"/>
    </source>
</evidence>
<dbReference type="AlphaFoldDB" id="A0A5P1FQV5"/>
<accession>A0A5P1FQV5</accession>
<dbReference type="InterPro" id="IPR036291">
    <property type="entry name" value="NAD(P)-bd_dom_sf"/>
</dbReference>
<gene>
    <name evidence="3" type="ORF">A4U43_C01F18080</name>
</gene>
<dbReference type="GO" id="GO:0005777">
    <property type="term" value="C:peroxisome"/>
    <property type="evidence" value="ECO:0007669"/>
    <property type="project" value="TreeGrafter"/>
</dbReference>
<dbReference type="Proteomes" id="UP000243459">
    <property type="component" value="Chromosome 1"/>
</dbReference>
<keyword evidence="2" id="KW-0560">Oxidoreductase</keyword>
<dbReference type="PANTHER" id="PTHR43296:SF2">
    <property type="entry name" value="PEROXISOMAL 2,4-DIENOYL-COA REDUCTASE [(3E)-ENOYL-COA-PRODUCING]"/>
    <property type="match status" value="1"/>
</dbReference>
<keyword evidence="1" id="KW-0521">NADP</keyword>
<dbReference type="SUPFAM" id="SSF51735">
    <property type="entry name" value="NAD(P)-binding Rossmann-fold domains"/>
    <property type="match status" value="1"/>
</dbReference>